<feature type="compositionally biased region" description="Low complexity" evidence="8">
    <location>
        <begin position="44"/>
        <end position="67"/>
    </location>
</feature>
<keyword evidence="4" id="KW-1134">Transmembrane beta strand</keyword>
<evidence type="ECO:0000256" key="7">
    <source>
        <dbReference type="ARBA" id="ARBA00023237"/>
    </source>
</evidence>
<evidence type="ECO:0000256" key="5">
    <source>
        <dbReference type="ARBA" id="ARBA00022692"/>
    </source>
</evidence>
<protein>
    <submittedName>
        <fullName evidence="9">Outer membrane protein TolC</fullName>
    </submittedName>
</protein>
<dbReference type="GO" id="GO:0009279">
    <property type="term" value="C:cell outer membrane"/>
    <property type="evidence" value="ECO:0007669"/>
    <property type="project" value="UniProtKB-SubCell"/>
</dbReference>
<dbReference type="PANTHER" id="PTHR30026:SF20">
    <property type="entry name" value="OUTER MEMBRANE PROTEIN TOLC"/>
    <property type="match status" value="1"/>
</dbReference>
<dbReference type="InterPro" id="IPR003423">
    <property type="entry name" value="OMP_efflux"/>
</dbReference>
<evidence type="ECO:0000256" key="3">
    <source>
        <dbReference type="ARBA" id="ARBA00022448"/>
    </source>
</evidence>
<organism evidence="9 10">
    <name type="scientific">Granulicella aggregans</name>
    <dbReference type="NCBI Taxonomy" id="474949"/>
    <lineage>
        <taxon>Bacteria</taxon>
        <taxon>Pseudomonadati</taxon>
        <taxon>Acidobacteriota</taxon>
        <taxon>Terriglobia</taxon>
        <taxon>Terriglobales</taxon>
        <taxon>Acidobacteriaceae</taxon>
        <taxon>Granulicella</taxon>
    </lineage>
</organism>
<evidence type="ECO:0000313" key="10">
    <source>
        <dbReference type="Proteomes" id="UP000540989"/>
    </source>
</evidence>
<dbReference type="GO" id="GO:1990281">
    <property type="term" value="C:efflux pump complex"/>
    <property type="evidence" value="ECO:0007669"/>
    <property type="project" value="TreeGrafter"/>
</dbReference>
<dbReference type="InterPro" id="IPR051906">
    <property type="entry name" value="TolC-like"/>
</dbReference>
<sequence>MGLRRNVEVARTPLAVKSATWGLLAVMATGTAAYGQAAGGPGSTSGSSSGLSTAQVNQAQQQLTTGSVSGGSSGQVTSDSFKGSVVSGVATDGVIDLTIDDAMQRGLRTNLGIILQSSSTLNANGQRLEQLQALLPTVTGTGSYTVEQVNLAAYGISFPGLKQIVGPFQVEDFQASLSQTLFNLPALQNYLQAKHNFKSAKFSAEDARDMVVLTVGNAYLLCVADAARVEAVKAEMATSKVSLDQAVSAHDAGTSPKLDVLRAQVDYQNEQQSLISTENQLAKDKLALARTIGLPLDQKFALTDSAPYAAMDHVDPKTAFDSALKNRKDLKSLDESVKAAEAQKKAAWEQQLPTADVNGFFGDQGTTLGHSHGVYSATGEVTAPILQIAKTRGDEQVAGAAYTQAQAKLSDQVQQVNQDIRSSILDIEAAAKLVEATKSNVDLATEALNEAQQRFHEGISDNLPVSQAQSQFEQANDQYISALYQHNVAKLSLARALGVAQTSYKDYLGGK</sequence>
<comment type="subcellular location">
    <subcellularLocation>
        <location evidence="1">Cell outer membrane</location>
    </subcellularLocation>
</comment>
<dbReference type="AlphaFoldDB" id="A0A7W8E1E7"/>
<evidence type="ECO:0000256" key="4">
    <source>
        <dbReference type="ARBA" id="ARBA00022452"/>
    </source>
</evidence>
<dbReference type="Proteomes" id="UP000540989">
    <property type="component" value="Unassembled WGS sequence"/>
</dbReference>
<proteinExistence type="inferred from homology"/>
<comment type="caution">
    <text evidence="9">The sequence shown here is derived from an EMBL/GenBank/DDBJ whole genome shotgun (WGS) entry which is preliminary data.</text>
</comment>
<evidence type="ECO:0000256" key="1">
    <source>
        <dbReference type="ARBA" id="ARBA00004442"/>
    </source>
</evidence>
<dbReference type="Pfam" id="PF02321">
    <property type="entry name" value="OEP"/>
    <property type="match status" value="2"/>
</dbReference>
<keyword evidence="6" id="KW-0472">Membrane</keyword>
<feature type="region of interest" description="Disordered" evidence="8">
    <location>
        <begin position="35"/>
        <end position="75"/>
    </location>
</feature>
<evidence type="ECO:0000256" key="6">
    <source>
        <dbReference type="ARBA" id="ARBA00023136"/>
    </source>
</evidence>
<dbReference type="GO" id="GO:0015562">
    <property type="term" value="F:efflux transmembrane transporter activity"/>
    <property type="evidence" value="ECO:0007669"/>
    <property type="project" value="InterPro"/>
</dbReference>
<dbReference type="GO" id="GO:0015288">
    <property type="term" value="F:porin activity"/>
    <property type="evidence" value="ECO:0007669"/>
    <property type="project" value="TreeGrafter"/>
</dbReference>
<evidence type="ECO:0000256" key="8">
    <source>
        <dbReference type="SAM" id="MobiDB-lite"/>
    </source>
</evidence>
<dbReference type="PANTHER" id="PTHR30026">
    <property type="entry name" value="OUTER MEMBRANE PROTEIN TOLC"/>
    <property type="match status" value="1"/>
</dbReference>
<evidence type="ECO:0000313" key="9">
    <source>
        <dbReference type="EMBL" id="MBB5055367.1"/>
    </source>
</evidence>
<reference evidence="9 10" key="1">
    <citation type="submission" date="2020-08" db="EMBL/GenBank/DDBJ databases">
        <title>Genomic Encyclopedia of Type Strains, Phase IV (KMG-V): Genome sequencing to study the core and pangenomes of soil and plant-associated prokaryotes.</title>
        <authorList>
            <person name="Whitman W."/>
        </authorList>
    </citation>
    <scope>NUCLEOTIDE SEQUENCE [LARGE SCALE GENOMIC DNA]</scope>
    <source>
        <strain evidence="9 10">M8UP14</strain>
    </source>
</reference>
<keyword evidence="7" id="KW-0998">Cell outer membrane</keyword>
<dbReference type="EMBL" id="JACHIP010000001">
    <property type="protein sequence ID" value="MBB5055367.1"/>
    <property type="molecule type" value="Genomic_DNA"/>
</dbReference>
<comment type="similarity">
    <text evidence="2">Belongs to the outer membrane factor (OMF) (TC 1.B.17) family.</text>
</comment>
<name>A0A7W8E1E7_9BACT</name>
<evidence type="ECO:0000256" key="2">
    <source>
        <dbReference type="ARBA" id="ARBA00007613"/>
    </source>
</evidence>
<keyword evidence="5" id="KW-0812">Transmembrane</keyword>
<keyword evidence="10" id="KW-1185">Reference proteome</keyword>
<keyword evidence="3" id="KW-0813">Transport</keyword>
<accession>A0A7W8E1E7</accession>
<dbReference type="SUPFAM" id="SSF56954">
    <property type="entry name" value="Outer membrane efflux proteins (OEP)"/>
    <property type="match status" value="1"/>
</dbReference>
<gene>
    <name evidence="9" type="ORF">HDF16_000036</name>
</gene>
<dbReference type="Gene3D" id="1.20.1600.10">
    <property type="entry name" value="Outer membrane efflux proteins (OEP)"/>
    <property type="match status" value="1"/>
</dbReference>